<comment type="caution">
    <text evidence="5">The sequence shown here is derived from an EMBL/GenBank/DDBJ whole genome shotgun (WGS) entry which is preliminary data.</text>
</comment>
<keyword evidence="1" id="KW-0805">Transcription regulation</keyword>
<dbReference type="PANTHER" id="PTHR44688:SF16">
    <property type="entry name" value="DNA-BINDING TRANSCRIPTIONAL ACTIVATOR DEVR_DOSR"/>
    <property type="match status" value="1"/>
</dbReference>
<protein>
    <submittedName>
        <fullName evidence="5">Helix-turn-helix transcriptional regulator</fullName>
    </submittedName>
</protein>
<dbReference type="Pfam" id="PF00196">
    <property type="entry name" value="GerE"/>
    <property type="match status" value="1"/>
</dbReference>
<dbReference type="RefSeq" id="WP_123476860.1">
    <property type="nucleotide sequence ID" value="NZ_MOAZ01000014.1"/>
</dbReference>
<dbReference type="InterPro" id="IPR016032">
    <property type="entry name" value="Sig_transdc_resp-reg_C-effctor"/>
</dbReference>
<evidence type="ECO:0000256" key="1">
    <source>
        <dbReference type="ARBA" id="ARBA00023015"/>
    </source>
</evidence>
<accession>A0A423F484</accession>
<evidence type="ECO:0000256" key="3">
    <source>
        <dbReference type="ARBA" id="ARBA00023163"/>
    </source>
</evidence>
<evidence type="ECO:0000259" key="4">
    <source>
        <dbReference type="PROSITE" id="PS50043"/>
    </source>
</evidence>
<proteinExistence type="predicted"/>
<dbReference type="GO" id="GO:0003677">
    <property type="term" value="F:DNA binding"/>
    <property type="evidence" value="ECO:0007669"/>
    <property type="project" value="UniProtKB-KW"/>
</dbReference>
<sequence length="280" mass="31400">MNAPIDQPPALGPQALETWHDALAQAFIQVDEARFLDYLAAALCALCPIESMMISLERQGQAPRLLYQQGIPREHQDEIIHRYFSRGYQLDPFCLAVDKGLAEGFYSLAQIAPDDFFNSEYYKTYYLRSGGALESYHIVDLCPRSKISLCMFQGLSAGQFSDAQLAVQRSAHPVIRALLHRFGTTGGLDKVVGDPAFSQTRVHQQIEAAFMGFGSGLLTVREREIAHLILRGHSVKSAAQVLGISPETVRMHRKHVYTKLVINSQAELFALFIDWMTRQQ</sequence>
<dbReference type="SUPFAM" id="SSF46894">
    <property type="entry name" value="C-terminal effector domain of the bipartite response regulators"/>
    <property type="match status" value="1"/>
</dbReference>
<dbReference type="SMART" id="SM00421">
    <property type="entry name" value="HTH_LUXR"/>
    <property type="match status" value="1"/>
</dbReference>
<dbReference type="PRINTS" id="PR00038">
    <property type="entry name" value="HTHLUXR"/>
</dbReference>
<dbReference type="EMBL" id="MOAZ01000014">
    <property type="protein sequence ID" value="ROM49392.1"/>
    <property type="molecule type" value="Genomic_DNA"/>
</dbReference>
<dbReference type="CDD" id="cd06170">
    <property type="entry name" value="LuxR_C_like"/>
    <property type="match status" value="1"/>
</dbReference>
<dbReference type="AlphaFoldDB" id="A0A423F484"/>
<evidence type="ECO:0000256" key="2">
    <source>
        <dbReference type="ARBA" id="ARBA00023125"/>
    </source>
</evidence>
<organism evidence="5 6">
    <name type="scientific">Pseudomonas canadensis</name>
    <dbReference type="NCBI Taxonomy" id="915099"/>
    <lineage>
        <taxon>Bacteria</taxon>
        <taxon>Pseudomonadati</taxon>
        <taxon>Pseudomonadota</taxon>
        <taxon>Gammaproteobacteria</taxon>
        <taxon>Pseudomonadales</taxon>
        <taxon>Pseudomonadaceae</taxon>
        <taxon>Pseudomonas</taxon>
    </lineage>
</organism>
<dbReference type="InterPro" id="IPR036388">
    <property type="entry name" value="WH-like_DNA-bd_sf"/>
</dbReference>
<evidence type="ECO:0000313" key="5">
    <source>
        <dbReference type="EMBL" id="ROM49392.1"/>
    </source>
</evidence>
<evidence type="ECO:0000313" key="6">
    <source>
        <dbReference type="Proteomes" id="UP000283389"/>
    </source>
</evidence>
<dbReference type="PANTHER" id="PTHR44688">
    <property type="entry name" value="DNA-BINDING TRANSCRIPTIONAL ACTIVATOR DEVR_DOSR"/>
    <property type="match status" value="1"/>
</dbReference>
<keyword evidence="3" id="KW-0804">Transcription</keyword>
<keyword evidence="2" id="KW-0238">DNA-binding</keyword>
<dbReference type="GO" id="GO:0006355">
    <property type="term" value="P:regulation of DNA-templated transcription"/>
    <property type="evidence" value="ECO:0007669"/>
    <property type="project" value="InterPro"/>
</dbReference>
<dbReference type="Gene3D" id="1.10.10.10">
    <property type="entry name" value="Winged helix-like DNA-binding domain superfamily/Winged helix DNA-binding domain"/>
    <property type="match status" value="1"/>
</dbReference>
<name>A0A423F484_9PSED</name>
<feature type="domain" description="HTH luxR-type" evidence="4">
    <location>
        <begin position="211"/>
        <end position="276"/>
    </location>
</feature>
<reference evidence="5 6" key="1">
    <citation type="submission" date="2016-10" db="EMBL/GenBank/DDBJ databases">
        <title>Comparative genome analysis of multiple Pseudomonas spp. focuses on biocontrol and plant growth promoting traits.</title>
        <authorList>
            <person name="Tao X.-Y."/>
            <person name="Taylor C.G."/>
        </authorList>
    </citation>
    <scope>NUCLEOTIDE SEQUENCE [LARGE SCALE GENOMIC DNA]</scope>
    <source>
        <strain evidence="5 6">36C8</strain>
    </source>
</reference>
<gene>
    <name evidence="5" type="ORF">BK649_18490</name>
</gene>
<dbReference type="PROSITE" id="PS50043">
    <property type="entry name" value="HTH_LUXR_2"/>
    <property type="match status" value="1"/>
</dbReference>
<dbReference type="InterPro" id="IPR000792">
    <property type="entry name" value="Tscrpt_reg_LuxR_C"/>
</dbReference>
<dbReference type="Proteomes" id="UP000283389">
    <property type="component" value="Unassembled WGS sequence"/>
</dbReference>